<dbReference type="CDD" id="cd01347">
    <property type="entry name" value="ligand_gated_channel"/>
    <property type="match status" value="1"/>
</dbReference>
<feature type="domain" description="TonB-dependent receptor-like beta-barrel" evidence="14">
    <location>
        <begin position="217"/>
        <end position="653"/>
    </location>
</feature>
<name>A0ABS8G5Q3_9ALTE</name>
<dbReference type="PANTHER" id="PTHR30069">
    <property type="entry name" value="TONB-DEPENDENT OUTER MEMBRANE RECEPTOR"/>
    <property type="match status" value="1"/>
</dbReference>
<dbReference type="Proteomes" id="UP001520878">
    <property type="component" value="Unassembled WGS sequence"/>
</dbReference>
<keyword evidence="4 11" id="KW-1134">Transmembrane beta strand</keyword>
<evidence type="ECO:0000256" key="4">
    <source>
        <dbReference type="ARBA" id="ARBA00022452"/>
    </source>
</evidence>
<dbReference type="InterPro" id="IPR000531">
    <property type="entry name" value="Beta-barrel_TonB"/>
</dbReference>
<dbReference type="PROSITE" id="PS52016">
    <property type="entry name" value="TONB_DEPENDENT_REC_3"/>
    <property type="match status" value="1"/>
</dbReference>
<dbReference type="Gene3D" id="2.40.170.20">
    <property type="entry name" value="TonB-dependent receptor, beta-barrel domain"/>
    <property type="match status" value="1"/>
</dbReference>
<dbReference type="InterPro" id="IPR036942">
    <property type="entry name" value="Beta-barrel_TonB_sf"/>
</dbReference>
<dbReference type="Gene3D" id="2.170.130.10">
    <property type="entry name" value="TonB-dependent receptor, plug domain"/>
    <property type="match status" value="1"/>
</dbReference>
<evidence type="ECO:0000256" key="5">
    <source>
        <dbReference type="ARBA" id="ARBA00022692"/>
    </source>
</evidence>
<sequence length="691" mass="76520">MKFTHRGGVALAVALVCSGAHADDFDGETLVVSGARIDQPLEDVVGSVSVIDDSTIEHQMANDLQSLFRYDPSITSTGAGLSPQTLTVRGIGGNRLVYIKDGRRSNDGYAGGGGYLVGRGYFDTDGIQQVEVAKGAASSLYGSDGIGGIVVVTTKDPADYLTNKDHHSAVSLGYDGQDNQRHANLTGAVRLDDWQLSAVLTHRESAAAQNYSQTLPDYDARSDSVLLKGTYSLDKHRSVKVTLDHYTQSNEQVLEAGANQTDDEDVSSALSLDYASTAPAMLWDGWQGQLYVSRYTQDSNQIRAASGGATDFNDYRFEQDIVGFRGVFNLDIEQQQMSHALVYGLDLDVYETRRPRWKTQRDAEGNLVFERQRQAAFPGADTTMAGVFLQDTINMGQWRWVLGGRLDHYALNAINDPLYDNAAMQDIRETAFSPKLAVRYTVNPQLSAYIQYVQGFKIPPHDQAYQSHGVEPFYRILPNPALNAEESETVEAGVQWYGDDVHWKVAAYYSKFDNFIETALVGTEPTYIPGVNTLIYQYQNIAQTRINGVELSSQWWLGQDLTVTMNLAYSDGENNDTDQPLTSISPLQGSVLLSQQWQQWQLTGALRFARAMNDVPDDSSGNALIKSHGWGVLDVFASYRTEDWQLTFGIDNLLDKEYVPYERIAGQAQGTALEQYTQPGRNVSARVRYTF</sequence>
<evidence type="ECO:0000313" key="17">
    <source>
        <dbReference type="Proteomes" id="UP001520878"/>
    </source>
</evidence>
<dbReference type="EMBL" id="JAJEWP010000001">
    <property type="protein sequence ID" value="MCC2615890.1"/>
    <property type="molecule type" value="Genomic_DNA"/>
</dbReference>
<evidence type="ECO:0000256" key="13">
    <source>
        <dbReference type="SAM" id="SignalP"/>
    </source>
</evidence>
<keyword evidence="5 11" id="KW-0812">Transmembrane</keyword>
<evidence type="ECO:0000256" key="6">
    <source>
        <dbReference type="ARBA" id="ARBA00022729"/>
    </source>
</evidence>
<dbReference type="InterPro" id="IPR037066">
    <property type="entry name" value="Plug_dom_sf"/>
</dbReference>
<dbReference type="InterPro" id="IPR010949">
    <property type="entry name" value="TonB_Hb/transfer/lactofer_rcpt"/>
</dbReference>
<comment type="subcellular location">
    <subcellularLocation>
        <location evidence="1 11">Cell outer membrane</location>
        <topology evidence="1 11">Multi-pass membrane protein</topology>
    </subcellularLocation>
</comment>
<keyword evidence="10 11" id="KW-0998">Cell outer membrane</keyword>
<organism evidence="16 17">
    <name type="scientific">Fluctibacter halophilus</name>
    <dbReference type="NCBI Taxonomy" id="226011"/>
    <lineage>
        <taxon>Bacteria</taxon>
        <taxon>Pseudomonadati</taxon>
        <taxon>Pseudomonadota</taxon>
        <taxon>Gammaproteobacteria</taxon>
        <taxon>Alteromonadales</taxon>
        <taxon>Alteromonadaceae</taxon>
        <taxon>Fluctibacter</taxon>
    </lineage>
</organism>
<dbReference type="NCBIfam" id="TIGR01785">
    <property type="entry name" value="TonB-hemin"/>
    <property type="match status" value="1"/>
</dbReference>
<keyword evidence="3 11" id="KW-0813">Transport</keyword>
<dbReference type="InterPro" id="IPR039426">
    <property type="entry name" value="TonB-dep_rcpt-like"/>
</dbReference>
<evidence type="ECO:0000256" key="1">
    <source>
        <dbReference type="ARBA" id="ARBA00004571"/>
    </source>
</evidence>
<evidence type="ECO:0000256" key="12">
    <source>
        <dbReference type="PROSITE-ProRule" id="PRU10143"/>
    </source>
</evidence>
<evidence type="ECO:0000259" key="15">
    <source>
        <dbReference type="Pfam" id="PF07715"/>
    </source>
</evidence>
<evidence type="ECO:0000256" key="9">
    <source>
        <dbReference type="ARBA" id="ARBA00023170"/>
    </source>
</evidence>
<evidence type="ECO:0000256" key="8">
    <source>
        <dbReference type="ARBA" id="ARBA00023136"/>
    </source>
</evidence>
<proteinExistence type="inferred from homology"/>
<feature type="signal peptide" evidence="13">
    <location>
        <begin position="1"/>
        <end position="22"/>
    </location>
</feature>
<dbReference type="NCBIfam" id="TIGR01786">
    <property type="entry name" value="TonB-hemlactrns"/>
    <property type="match status" value="1"/>
</dbReference>
<evidence type="ECO:0000256" key="3">
    <source>
        <dbReference type="ARBA" id="ARBA00022448"/>
    </source>
</evidence>
<keyword evidence="17" id="KW-1185">Reference proteome</keyword>
<dbReference type="Pfam" id="PF07715">
    <property type="entry name" value="Plug"/>
    <property type="match status" value="1"/>
</dbReference>
<feature type="domain" description="TonB-dependent receptor plug" evidence="15">
    <location>
        <begin position="41"/>
        <end position="149"/>
    </location>
</feature>
<dbReference type="InterPro" id="IPR012910">
    <property type="entry name" value="Plug_dom"/>
</dbReference>
<feature type="short sequence motif" description="TonB box" evidence="12">
    <location>
        <begin position="29"/>
        <end position="35"/>
    </location>
</feature>
<evidence type="ECO:0000256" key="11">
    <source>
        <dbReference type="PROSITE-ProRule" id="PRU01360"/>
    </source>
</evidence>
<evidence type="ECO:0000256" key="2">
    <source>
        <dbReference type="ARBA" id="ARBA00008143"/>
    </source>
</evidence>
<protein>
    <submittedName>
        <fullName evidence="16">TonB-dependent hemoglobin/transferrin/lactoferrin family receptor</fullName>
    </submittedName>
</protein>
<evidence type="ECO:0000259" key="14">
    <source>
        <dbReference type="Pfam" id="PF00593"/>
    </source>
</evidence>
<keyword evidence="6 13" id="KW-0732">Signal</keyword>
<dbReference type="InterPro" id="IPR010916">
    <property type="entry name" value="TonB_box_CS"/>
</dbReference>
<evidence type="ECO:0000313" key="16">
    <source>
        <dbReference type="EMBL" id="MCC2615890.1"/>
    </source>
</evidence>
<keyword evidence="7 12" id="KW-0798">TonB box</keyword>
<keyword evidence="9 16" id="KW-0675">Receptor</keyword>
<dbReference type="PANTHER" id="PTHR30069:SF29">
    <property type="entry name" value="HEMOGLOBIN AND HEMOGLOBIN-HAPTOGLOBIN-BINDING PROTEIN 1-RELATED"/>
    <property type="match status" value="1"/>
</dbReference>
<dbReference type="RefSeq" id="WP_229158262.1">
    <property type="nucleotide sequence ID" value="NZ_JAJEWP010000001.1"/>
</dbReference>
<dbReference type="PROSITE" id="PS00430">
    <property type="entry name" value="TONB_DEPENDENT_REC_1"/>
    <property type="match status" value="1"/>
</dbReference>
<feature type="chain" id="PRO_5046583509" evidence="13">
    <location>
        <begin position="23"/>
        <end position="691"/>
    </location>
</feature>
<evidence type="ECO:0000256" key="7">
    <source>
        <dbReference type="ARBA" id="ARBA00023077"/>
    </source>
</evidence>
<keyword evidence="8 11" id="KW-0472">Membrane</keyword>
<comment type="caution">
    <text evidence="16">The sequence shown here is derived from an EMBL/GenBank/DDBJ whole genome shotgun (WGS) entry which is preliminary data.</text>
</comment>
<accession>A0ABS8G5Q3</accession>
<gene>
    <name evidence="16" type="ORF">LJ739_06525</name>
</gene>
<reference evidence="16 17" key="1">
    <citation type="submission" date="2021-10" db="EMBL/GenBank/DDBJ databases">
        <title>Draft genome of Aestuariibacter halophilus JC2043.</title>
        <authorList>
            <person name="Emsley S.A."/>
            <person name="Pfannmuller K.M."/>
            <person name="Ushijima B."/>
            <person name="Saw J.H."/>
            <person name="Videau P."/>
        </authorList>
    </citation>
    <scope>NUCLEOTIDE SEQUENCE [LARGE SCALE GENOMIC DNA]</scope>
    <source>
        <strain evidence="16 17">JC2043</strain>
    </source>
</reference>
<dbReference type="InterPro" id="IPR011276">
    <property type="entry name" value="TonB_haem/Hb_rcpt"/>
</dbReference>
<evidence type="ECO:0000256" key="10">
    <source>
        <dbReference type="ARBA" id="ARBA00023237"/>
    </source>
</evidence>
<dbReference type="SUPFAM" id="SSF56935">
    <property type="entry name" value="Porins"/>
    <property type="match status" value="1"/>
</dbReference>
<comment type="similarity">
    <text evidence="2">Belongs to the TonB-dependent receptor family. Hemoglobin/haptoglobin binding protein subfamily.</text>
</comment>
<dbReference type="Pfam" id="PF00593">
    <property type="entry name" value="TonB_dep_Rec_b-barrel"/>
    <property type="match status" value="1"/>
</dbReference>